<comment type="catalytic activity">
    <reaction evidence="1 7">
        <text>GDP-alpha-D-mannose = GDP-4-dehydro-alpha-D-rhamnose + H2O</text>
        <dbReference type="Rhea" id="RHEA:23820"/>
        <dbReference type="ChEBI" id="CHEBI:15377"/>
        <dbReference type="ChEBI" id="CHEBI:57527"/>
        <dbReference type="ChEBI" id="CHEBI:57964"/>
        <dbReference type="EC" id="4.2.1.47"/>
    </reaction>
</comment>
<dbReference type="EC" id="4.2.1.47" evidence="4 7"/>
<dbReference type="RefSeq" id="WP_179755227.1">
    <property type="nucleotide sequence ID" value="NZ_BAAAGN010000013.1"/>
</dbReference>
<sequence>MPRALITGITGQDGTYLGELLTRKGYQVYGMVRGQNNPRAAVVKELVPSVRMVSGDLCDLSSIVHVVEKAAPDEVYNLAAVSFVGLSWKQPALTVDVTGTGVLRVLEALRMYTGGEMSRIRFYQASSSEMFGKVNRVPQDESTPFHPRSPYGVAKAFGHHITVNYRESYGAYACSGILFNHESPRRGYEFVTRKITRAVARIRLGLQDHVVLGNLDAERDWGYAGDYTCAMWRMLQQDEPDDYVVATGESHSVRELLDVAFARVGIHDWAARNYVLQDPKHMRPAEVDHLVGDASKARERLDWKPTVSFAQLIEGMVDVDLSLERAAAERRE</sequence>
<dbReference type="SUPFAM" id="SSF51735">
    <property type="entry name" value="NAD(P)-binding Rossmann-fold domains"/>
    <property type="match status" value="1"/>
</dbReference>
<dbReference type="CDD" id="cd05260">
    <property type="entry name" value="GDP_MD_SDR_e"/>
    <property type="match status" value="1"/>
</dbReference>
<evidence type="ECO:0000256" key="1">
    <source>
        <dbReference type="ARBA" id="ARBA00000188"/>
    </source>
</evidence>
<dbReference type="GO" id="GO:0008446">
    <property type="term" value="F:GDP-mannose 4,6-dehydratase activity"/>
    <property type="evidence" value="ECO:0007669"/>
    <property type="project" value="UniProtKB-UniRule"/>
</dbReference>
<evidence type="ECO:0000256" key="4">
    <source>
        <dbReference type="ARBA" id="ARBA00011989"/>
    </source>
</evidence>
<dbReference type="PANTHER" id="PTHR43715">
    <property type="entry name" value="GDP-MANNOSE 4,6-DEHYDRATASE"/>
    <property type="match status" value="1"/>
</dbReference>
<comment type="function">
    <text evidence="6 7">Catalyzes the conversion of GDP-D-mannose to GDP-4-dehydro-6-deoxy-D-mannose.</text>
</comment>
<feature type="domain" description="NAD(P)-binding" evidence="8">
    <location>
        <begin position="5"/>
        <end position="316"/>
    </location>
</feature>
<evidence type="ECO:0000259" key="8">
    <source>
        <dbReference type="Pfam" id="PF16363"/>
    </source>
</evidence>
<reference evidence="9 10" key="1">
    <citation type="submission" date="2020-07" db="EMBL/GenBank/DDBJ databases">
        <title>Sequencing the genomes of 1000 actinobacteria strains.</title>
        <authorList>
            <person name="Klenk H.-P."/>
        </authorList>
    </citation>
    <scope>NUCLEOTIDE SEQUENCE [LARGE SCALE GENOMIC DNA]</scope>
    <source>
        <strain evidence="9 10">DSM 7487</strain>
    </source>
</reference>
<gene>
    <name evidence="7" type="primary">gmd</name>
    <name evidence="9" type="ORF">BJ968_004217</name>
</gene>
<dbReference type="GO" id="GO:0042351">
    <property type="term" value="P:'de novo' GDP-L-fucose biosynthetic process"/>
    <property type="evidence" value="ECO:0007669"/>
    <property type="project" value="TreeGrafter"/>
</dbReference>
<dbReference type="PANTHER" id="PTHR43715:SF1">
    <property type="entry name" value="GDP-MANNOSE 4,6 DEHYDRATASE"/>
    <property type="match status" value="1"/>
</dbReference>
<evidence type="ECO:0000256" key="2">
    <source>
        <dbReference type="ARBA" id="ARBA00001937"/>
    </source>
</evidence>
<dbReference type="Proteomes" id="UP000521922">
    <property type="component" value="Unassembled WGS sequence"/>
</dbReference>
<dbReference type="AlphaFoldDB" id="A0A7Y9DQ55"/>
<evidence type="ECO:0000313" key="9">
    <source>
        <dbReference type="EMBL" id="NYD24677.1"/>
    </source>
</evidence>
<name>A0A7Y9DQ55_9ACTN</name>
<comment type="similarity">
    <text evidence="3 7">Belongs to the NAD(P)-dependent epimerase/dehydratase family. GDP-mannose 4,6-dehydratase subfamily.</text>
</comment>
<accession>A0A7Y9DQ55</accession>
<dbReference type="InterPro" id="IPR016040">
    <property type="entry name" value="NAD(P)-bd_dom"/>
</dbReference>
<dbReference type="HAMAP" id="MF_00955">
    <property type="entry name" value="GDP_Man_dehydratase"/>
    <property type="match status" value="1"/>
</dbReference>
<evidence type="ECO:0000313" key="10">
    <source>
        <dbReference type="Proteomes" id="UP000521922"/>
    </source>
</evidence>
<organism evidence="9 10">
    <name type="scientific">Kineococcus aurantiacus</name>
    <dbReference type="NCBI Taxonomy" id="37633"/>
    <lineage>
        <taxon>Bacteria</taxon>
        <taxon>Bacillati</taxon>
        <taxon>Actinomycetota</taxon>
        <taxon>Actinomycetes</taxon>
        <taxon>Kineosporiales</taxon>
        <taxon>Kineosporiaceae</taxon>
        <taxon>Kineococcus</taxon>
    </lineage>
</organism>
<evidence type="ECO:0000256" key="5">
    <source>
        <dbReference type="ARBA" id="ARBA00023239"/>
    </source>
</evidence>
<protein>
    <recommendedName>
        <fullName evidence="4 7">GDP-mannose 4,6-dehydratase</fullName>
        <ecNumber evidence="4 7">4.2.1.47</ecNumber>
    </recommendedName>
    <alternativeName>
        <fullName evidence="7">GDP-D-mannose dehydratase</fullName>
    </alternativeName>
</protein>
<evidence type="ECO:0000256" key="6">
    <source>
        <dbReference type="ARBA" id="ARBA00059383"/>
    </source>
</evidence>
<evidence type="ECO:0000256" key="7">
    <source>
        <dbReference type="HAMAP-Rule" id="MF_00955"/>
    </source>
</evidence>
<comment type="cofactor">
    <cofactor evidence="2 7">
        <name>NADP(+)</name>
        <dbReference type="ChEBI" id="CHEBI:58349"/>
    </cofactor>
</comment>
<dbReference type="Gene3D" id="3.40.50.720">
    <property type="entry name" value="NAD(P)-binding Rossmann-like Domain"/>
    <property type="match status" value="1"/>
</dbReference>
<dbReference type="GO" id="GO:0070401">
    <property type="term" value="F:NADP+ binding"/>
    <property type="evidence" value="ECO:0007669"/>
    <property type="project" value="UniProtKB-UniRule"/>
</dbReference>
<comment type="caution">
    <text evidence="7">Lacks conserved residue(s) required for the propagation of feature annotation.</text>
</comment>
<dbReference type="Gene3D" id="3.90.25.10">
    <property type="entry name" value="UDP-galactose 4-epimerase, domain 1"/>
    <property type="match status" value="1"/>
</dbReference>
<proteinExistence type="inferred from homology"/>
<dbReference type="FunFam" id="3.40.50.720:FF:000924">
    <property type="entry name" value="GDP-mannose 4,6 dehydratase"/>
    <property type="match status" value="1"/>
</dbReference>
<feature type="binding site" evidence="7">
    <location>
        <position position="209"/>
    </location>
    <ligand>
        <name>NADP(+)</name>
        <dbReference type="ChEBI" id="CHEBI:58349"/>
    </ligand>
</feature>
<keyword evidence="7" id="KW-0521">NADP</keyword>
<comment type="caution">
    <text evidence="9">The sequence shown here is derived from an EMBL/GenBank/DDBJ whole genome shotgun (WGS) entry which is preliminary data.</text>
</comment>
<dbReference type="InterPro" id="IPR006368">
    <property type="entry name" value="GDP_Man_deHydtase"/>
</dbReference>
<dbReference type="Pfam" id="PF16363">
    <property type="entry name" value="GDP_Man_Dehyd"/>
    <property type="match status" value="1"/>
</dbReference>
<keyword evidence="5 7" id="KW-0456">Lyase</keyword>
<dbReference type="EMBL" id="JACCBB010000001">
    <property type="protein sequence ID" value="NYD24677.1"/>
    <property type="molecule type" value="Genomic_DNA"/>
</dbReference>
<dbReference type="InterPro" id="IPR036291">
    <property type="entry name" value="NAD(P)-bd_dom_sf"/>
</dbReference>
<evidence type="ECO:0000256" key="3">
    <source>
        <dbReference type="ARBA" id="ARBA00009263"/>
    </source>
</evidence>
<keyword evidence="10" id="KW-1185">Reference proteome</keyword>